<evidence type="ECO:0000313" key="3">
    <source>
        <dbReference type="Proteomes" id="UP000271087"/>
    </source>
</evidence>
<reference evidence="4" key="1">
    <citation type="submission" date="2016-06" db="UniProtKB">
        <authorList>
            <consortium name="WormBaseParasite"/>
        </authorList>
    </citation>
    <scope>IDENTIFICATION</scope>
</reference>
<dbReference type="InterPro" id="IPR021869">
    <property type="entry name" value="RNase_Zc3h12_NYN"/>
</dbReference>
<protein>
    <submittedName>
        <fullName evidence="4">RNase NYN domain-containing protein</fullName>
    </submittedName>
</protein>
<dbReference type="EMBL" id="UYRW01006721">
    <property type="protein sequence ID" value="VDM94574.1"/>
    <property type="molecule type" value="Genomic_DNA"/>
</dbReference>
<evidence type="ECO:0000313" key="2">
    <source>
        <dbReference type="EMBL" id="VDM94574.1"/>
    </source>
</evidence>
<name>A0A182ERS9_ONCOC</name>
<dbReference type="Gene3D" id="3.40.50.11980">
    <property type="match status" value="1"/>
</dbReference>
<gene>
    <name evidence="2" type="ORF">NOO_LOCUS10847</name>
</gene>
<dbReference type="Pfam" id="PF11977">
    <property type="entry name" value="RNase_Zc3h12a"/>
    <property type="match status" value="1"/>
</dbReference>
<accession>A0A182ERS9</accession>
<keyword evidence="3" id="KW-1185">Reference proteome</keyword>
<dbReference type="OrthoDB" id="5830651at2759"/>
<proteinExistence type="predicted"/>
<reference evidence="2 3" key="2">
    <citation type="submission" date="2018-08" db="EMBL/GenBank/DDBJ databases">
        <authorList>
            <person name="Laetsch R D."/>
            <person name="Stevens L."/>
            <person name="Kumar S."/>
            <person name="Blaxter L. M."/>
        </authorList>
    </citation>
    <scope>NUCLEOTIDE SEQUENCE [LARGE SCALE GENOMIC DNA]</scope>
</reference>
<organism evidence="4">
    <name type="scientific">Onchocerca ochengi</name>
    <name type="common">Filarial nematode worm</name>
    <dbReference type="NCBI Taxonomy" id="42157"/>
    <lineage>
        <taxon>Eukaryota</taxon>
        <taxon>Metazoa</taxon>
        <taxon>Ecdysozoa</taxon>
        <taxon>Nematoda</taxon>
        <taxon>Chromadorea</taxon>
        <taxon>Rhabditida</taxon>
        <taxon>Spirurina</taxon>
        <taxon>Spiruromorpha</taxon>
        <taxon>Filarioidea</taxon>
        <taxon>Onchocercidae</taxon>
        <taxon>Onchocerca</taxon>
    </lineage>
</organism>
<dbReference type="WBParaSite" id="nOo.2.0.1.t10847-RA">
    <property type="protein sequence ID" value="nOo.2.0.1.t10847-RA"/>
    <property type="gene ID" value="nOo.2.0.1.g10847"/>
</dbReference>
<evidence type="ECO:0000313" key="4">
    <source>
        <dbReference type="WBParaSite" id="nOo.2.0.1.t10847-RA"/>
    </source>
</evidence>
<feature type="domain" description="RNase NYN" evidence="1">
    <location>
        <begin position="2"/>
        <end position="96"/>
    </location>
</feature>
<dbReference type="AlphaFoldDB" id="A0A182ERS9"/>
<evidence type="ECO:0000259" key="1">
    <source>
        <dbReference type="Pfam" id="PF11977"/>
    </source>
</evidence>
<dbReference type="Proteomes" id="UP000271087">
    <property type="component" value="Unassembled WGS sequence"/>
</dbReference>
<sequence length="369" mass="43101">MRYFIRRGHAVEVVVPEFYIYRKCSKDFYIWKDLNALKLLIVVPYMMHDDLVALTVAKDSCGSVITHDKFRDHSKCFPQLRSVCSRNIILAFMNDEKKLKFFTNAKGDKYYKNYFMCMNYASEQFHSLPEDDDYDLVKDEEWSEDRRNEVLECIDKIYGLAEAQYMLAEVEQLTLFPDNIHEEIVRGGEKQEGITKDESVKALLCWRNTAEKQELEYQLRERYDGACQRCITSSSFEDSLTIFDFSNPRVLQESGNDGNSKDDASKPIPIVVEENAAFKESITEIINPPSLEMSIRDEAEKNLFKDDRQRAESKVHLWKTLTDEMEIDGKSFYDFLSSFHGILDKNFVLNAYYDQLSDLSLSKEEIVMP</sequence>